<evidence type="ECO:0000313" key="2">
    <source>
        <dbReference type="Proteomes" id="UP000613840"/>
    </source>
</evidence>
<dbReference type="Proteomes" id="UP000613840">
    <property type="component" value="Unassembled WGS sequence"/>
</dbReference>
<sequence>MLASESVGRIAWSAGSGQIIRPITYVYADPVIGFRTAPDGRLAELVRPTAVAFEVDRLDDLHNEAVSVIVQGVTSGANRESGRPGWVDQVVPWAGGARELAIEVHITKITGRRIHRGHS</sequence>
<dbReference type="InterPro" id="IPR024747">
    <property type="entry name" value="Pyridox_Oxase-rel"/>
</dbReference>
<dbReference type="SUPFAM" id="SSF50475">
    <property type="entry name" value="FMN-binding split barrel"/>
    <property type="match status" value="1"/>
</dbReference>
<comment type="caution">
    <text evidence="1">The sequence shown here is derived from an EMBL/GenBank/DDBJ whole genome shotgun (WGS) entry which is preliminary data.</text>
</comment>
<evidence type="ECO:0000313" key="1">
    <source>
        <dbReference type="EMBL" id="GGL76930.1"/>
    </source>
</evidence>
<dbReference type="AlphaFoldDB" id="A0A917W704"/>
<dbReference type="Gene3D" id="2.30.110.10">
    <property type="entry name" value="Electron Transport, Fmn-binding Protein, Chain A"/>
    <property type="match status" value="1"/>
</dbReference>
<dbReference type="InterPro" id="IPR012349">
    <property type="entry name" value="Split_barrel_FMN-bd"/>
</dbReference>
<proteinExistence type="predicted"/>
<reference evidence="1" key="2">
    <citation type="submission" date="2020-09" db="EMBL/GenBank/DDBJ databases">
        <authorList>
            <person name="Sun Q."/>
            <person name="Zhou Y."/>
        </authorList>
    </citation>
    <scope>NUCLEOTIDE SEQUENCE</scope>
    <source>
        <strain evidence="1">CGMCC 4.7306</strain>
    </source>
</reference>
<gene>
    <name evidence="1" type="ORF">GCM10011575_38920</name>
</gene>
<name>A0A917W704_9ACTN</name>
<dbReference type="Pfam" id="PF12900">
    <property type="entry name" value="Pyridox_ox_2"/>
    <property type="match status" value="1"/>
</dbReference>
<dbReference type="EMBL" id="BMMZ01000012">
    <property type="protein sequence ID" value="GGL76930.1"/>
    <property type="molecule type" value="Genomic_DNA"/>
</dbReference>
<keyword evidence="2" id="KW-1185">Reference proteome</keyword>
<reference evidence="1" key="1">
    <citation type="journal article" date="2014" name="Int. J. Syst. Evol. Microbiol.">
        <title>Complete genome sequence of Corynebacterium casei LMG S-19264T (=DSM 44701T), isolated from a smear-ripened cheese.</title>
        <authorList>
            <consortium name="US DOE Joint Genome Institute (JGI-PGF)"/>
            <person name="Walter F."/>
            <person name="Albersmeier A."/>
            <person name="Kalinowski J."/>
            <person name="Ruckert C."/>
        </authorList>
    </citation>
    <scope>NUCLEOTIDE SEQUENCE</scope>
    <source>
        <strain evidence="1">CGMCC 4.7306</strain>
    </source>
</reference>
<organism evidence="1 2">
    <name type="scientific">Microlunatus endophyticus</name>
    <dbReference type="NCBI Taxonomy" id="1716077"/>
    <lineage>
        <taxon>Bacteria</taxon>
        <taxon>Bacillati</taxon>
        <taxon>Actinomycetota</taxon>
        <taxon>Actinomycetes</taxon>
        <taxon>Propionibacteriales</taxon>
        <taxon>Propionibacteriaceae</taxon>
        <taxon>Microlunatus</taxon>
    </lineage>
</organism>
<accession>A0A917W704</accession>
<protein>
    <recommendedName>
        <fullName evidence="3">Pyridoxamine 5'-phosphate oxidase</fullName>
    </recommendedName>
</protein>
<evidence type="ECO:0008006" key="3">
    <source>
        <dbReference type="Google" id="ProtNLM"/>
    </source>
</evidence>